<name>A0ACB6REJ3_9PLEO</name>
<accession>A0ACB6REJ3</accession>
<reference evidence="1" key="1">
    <citation type="journal article" date="2020" name="Stud. Mycol.">
        <title>101 Dothideomycetes genomes: a test case for predicting lifestyles and emergence of pathogens.</title>
        <authorList>
            <person name="Haridas S."/>
            <person name="Albert R."/>
            <person name="Binder M."/>
            <person name="Bloem J."/>
            <person name="Labutti K."/>
            <person name="Salamov A."/>
            <person name="Andreopoulos B."/>
            <person name="Baker S."/>
            <person name="Barry K."/>
            <person name="Bills G."/>
            <person name="Bluhm B."/>
            <person name="Cannon C."/>
            <person name="Castanera R."/>
            <person name="Culley D."/>
            <person name="Daum C."/>
            <person name="Ezra D."/>
            <person name="Gonzalez J."/>
            <person name="Henrissat B."/>
            <person name="Kuo A."/>
            <person name="Liang C."/>
            <person name="Lipzen A."/>
            <person name="Lutzoni F."/>
            <person name="Magnuson J."/>
            <person name="Mondo S."/>
            <person name="Nolan M."/>
            <person name="Ohm R."/>
            <person name="Pangilinan J."/>
            <person name="Park H.-J."/>
            <person name="Ramirez L."/>
            <person name="Alfaro M."/>
            <person name="Sun H."/>
            <person name="Tritt A."/>
            <person name="Yoshinaga Y."/>
            <person name="Zwiers L.-H."/>
            <person name="Turgeon B."/>
            <person name="Goodwin S."/>
            <person name="Spatafora J."/>
            <person name="Crous P."/>
            <person name="Grigoriev I."/>
        </authorList>
    </citation>
    <scope>NUCLEOTIDE SEQUENCE</scope>
    <source>
        <strain evidence="1">ATCC 200398</strain>
    </source>
</reference>
<sequence length="382" mass="43140">MIIIQLMSSVLDTTEHAIIMYAQRYPIKGGVWSNQDNRQHFSQNLELPENTAACPNIAIPTTDSCFKIPHEHIVRSLQELDRSHARFPDVLEAEAKINSIAPHAIQDIVDPYLQAAYSSDSHHSFPKFPIDLDTTSTLSSLQSKTSDISSHDRYRPYTKAPIVCDVPYGVRPEPPKISPSSASEEKSIESDFDLGDEIAELKSPQLGSRSLRSQGCATKILSISSSASTSTFSNLQFHNSVNPMLPKGPDPRTFTKFCEIFGREDSYISDRLDPLDKSDSRGTRFSNKTLRMIWEGSFTADIRLPKFHNQDEVVSDVQACTLGSVRRRNIRSHRVSEMFSAYHEVRGWNMLLTDRIIKFLAFLRLTPDQCLIIPTFHLLKLL</sequence>
<organism evidence="1 2">
    <name type="scientific">Lindgomyces ingoldianus</name>
    <dbReference type="NCBI Taxonomy" id="673940"/>
    <lineage>
        <taxon>Eukaryota</taxon>
        <taxon>Fungi</taxon>
        <taxon>Dikarya</taxon>
        <taxon>Ascomycota</taxon>
        <taxon>Pezizomycotina</taxon>
        <taxon>Dothideomycetes</taxon>
        <taxon>Pleosporomycetidae</taxon>
        <taxon>Pleosporales</taxon>
        <taxon>Lindgomycetaceae</taxon>
        <taxon>Lindgomyces</taxon>
    </lineage>
</organism>
<proteinExistence type="predicted"/>
<dbReference type="EMBL" id="MU003492">
    <property type="protein sequence ID" value="KAF2477769.1"/>
    <property type="molecule type" value="Genomic_DNA"/>
</dbReference>
<keyword evidence="2" id="KW-1185">Reference proteome</keyword>
<evidence type="ECO:0000313" key="2">
    <source>
        <dbReference type="Proteomes" id="UP000799755"/>
    </source>
</evidence>
<dbReference type="Proteomes" id="UP000799755">
    <property type="component" value="Unassembled WGS sequence"/>
</dbReference>
<comment type="caution">
    <text evidence="1">The sequence shown here is derived from an EMBL/GenBank/DDBJ whole genome shotgun (WGS) entry which is preliminary data.</text>
</comment>
<protein>
    <submittedName>
        <fullName evidence="1">Uncharacterized protein</fullName>
    </submittedName>
</protein>
<gene>
    <name evidence="1" type="ORF">BDR25DRAFT_348088</name>
</gene>
<evidence type="ECO:0000313" key="1">
    <source>
        <dbReference type="EMBL" id="KAF2477769.1"/>
    </source>
</evidence>